<dbReference type="InterPro" id="IPR036397">
    <property type="entry name" value="RNaseH_sf"/>
</dbReference>
<sequence>MVPIRWMSMVPIRWMSSPLHSIGPAMVSLDYFPGRWIGRGRDCPRPWSVRSPDMTPLDFFVWRTMKEKVYAEPVNDEAALQERIIQAAREMTLAECRAAAQSVVRRCKLCIEYGGSHFEQFL</sequence>
<accession>A0AAV8XIH5</accession>
<comment type="caution">
    <text evidence="1">The sequence shown here is derived from an EMBL/GenBank/DDBJ whole genome shotgun (WGS) entry which is preliminary data.</text>
</comment>
<dbReference type="AlphaFoldDB" id="A0AAV8XIH5"/>
<dbReference type="PANTHER" id="PTHR47326:SF1">
    <property type="entry name" value="HTH PSQ-TYPE DOMAIN-CONTAINING PROTEIN"/>
    <property type="match status" value="1"/>
</dbReference>
<dbReference type="EMBL" id="JAPWTK010000571">
    <property type="protein sequence ID" value="KAJ8938273.1"/>
    <property type="molecule type" value="Genomic_DNA"/>
</dbReference>
<dbReference type="PANTHER" id="PTHR47326">
    <property type="entry name" value="TRANSPOSABLE ELEMENT TC3 TRANSPOSASE-LIKE PROTEIN"/>
    <property type="match status" value="1"/>
</dbReference>
<keyword evidence="2" id="KW-1185">Reference proteome</keyword>
<protein>
    <submittedName>
        <fullName evidence="1">Uncharacterized protein</fullName>
    </submittedName>
</protein>
<gene>
    <name evidence="1" type="ORF">NQ318_004946</name>
</gene>
<proteinExistence type="predicted"/>
<evidence type="ECO:0000313" key="2">
    <source>
        <dbReference type="Proteomes" id="UP001162162"/>
    </source>
</evidence>
<dbReference type="GO" id="GO:0003676">
    <property type="term" value="F:nucleic acid binding"/>
    <property type="evidence" value="ECO:0007669"/>
    <property type="project" value="InterPro"/>
</dbReference>
<reference evidence="1" key="1">
    <citation type="journal article" date="2023" name="Insect Mol. Biol.">
        <title>Genome sequencing provides insights into the evolution of gene families encoding plant cell wall-degrading enzymes in longhorned beetles.</title>
        <authorList>
            <person name="Shin N.R."/>
            <person name="Okamura Y."/>
            <person name="Kirsch R."/>
            <person name="Pauchet Y."/>
        </authorList>
    </citation>
    <scope>NUCLEOTIDE SEQUENCE</scope>
    <source>
        <strain evidence="1">AMC_N1</strain>
    </source>
</reference>
<dbReference type="Gene3D" id="3.30.420.10">
    <property type="entry name" value="Ribonuclease H-like superfamily/Ribonuclease H"/>
    <property type="match status" value="1"/>
</dbReference>
<organism evidence="1 2">
    <name type="scientific">Aromia moschata</name>
    <dbReference type="NCBI Taxonomy" id="1265417"/>
    <lineage>
        <taxon>Eukaryota</taxon>
        <taxon>Metazoa</taxon>
        <taxon>Ecdysozoa</taxon>
        <taxon>Arthropoda</taxon>
        <taxon>Hexapoda</taxon>
        <taxon>Insecta</taxon>
        <taxon>Pterygota</taxon>
        <taxon>Neoptera</taxon>
        <taxon>Endopterygota</taxon>
        <taxon>Coleoptera</taxon>
        <taxon>Polyphaga</taxon>
        <taxon>Cucujiformia</taxon>
        <taxon>Chrysomeloidea</taxon>
        <taxon>Cerambycidae</taxon>
        <taxon>Cerambycinae</taxon>
        <taxon>Callichromatini</taxon>
        <taxon>Aromia</taxon>
    </lineage>
</organism>
<dbReference type="Proteomes" id="UP001162162">
    <property type="component" value="Unassembled WGS sequence"/>
</dbReference>
<name>A0AAV8XIH5_9CUCU</name>
<evidence type="ECO:0000313" key="1">
    <source>
        <dbReference type="EMBL" id="KAJ8938273.1"/>
    </source>
</evidence>